<gene>
    <name evidence="1" type="ORF">NUW54_g7241</name>
</gene>
<reference evidence="1" key="1">
    <citation type="submission" date="2022-08" db="EMBL/GenBank/DDBJ databases">
        <title>Genome Sequence of Pycnoporus sanguineus.</title>
        <authorList>
            <person name="Buettner E."/>
        </authorList>
    </citation>
    <scope>NUCLEOTIDE SEQUENCE</scope>
    <source>
        <strain evidence="1">CG-C14</strain>
    </source>
</reference>
<keyword evidence="2" id="KW-1185">Reference proteome</keyword>
<name>A0ACC1PN75_9APHY</name>
<accession>A0ACC1PN75</accession>
<evidence type="ECO:0000313" key="2">
    <source>
        <dbReference type="Proteomes" id="UP001144978"/>
    </source>
</evidence>
<dbReference type="EMBL" id="JANSHE010002055">
    <property type="protein sequence ID" value="KAJ2996430.1"/>
    <property type="molecule type" value="Genomic_DNA"/>
</dbReference>
<dbReference type="Proteomes" id="UP001144978">
    <property type="component" value="Unassembled WGS sequence"/>
</dbReference>
<proteinExistence type="predicted"/>
<evidence type="ECO:0000313" key="1">
    <source>
        <dbReference type="EMBL" id="KAJ2996430.1"/>
    </source>
</evidence>
<comment type="caution">
    <text evidence="1">The sequence shown here is derived from an EMBL/GenBank/DDBJ whole genome shotgun (WGS) entry which is preliminary data.</text>
</comment>
<sequence length="93" mass="9811">MFSSAFLVACLAAVAYGTPMARNMQVHETRQSIPSAFKLVGPAAPDTMLDLRIALVQGDMAGLEKALMDVSDPASPLKGQFLSKEQVTVSISA</sequence>
<organism evidence="1 2">
    <name type="scientific">Trametes sanguinea</name>
    <dbReference type="NCBI Taxonomy" id="158606"/>
    <lineage>
        <taxon>Eukaryota</taxon>
        <taxon>Fungi</taxon>
        <taxon>Dikarya</taxon>
        <taxon>Basidiomycota</taxon>
        <taxon>Agaricomycotina</taxon>
        <taxon>Agaricomycetes</taxon>
        <taxon>Polyporales</taxon>
        <taxon>Polyporaceae</taxon>
        <taxon>Trametes</taxon>
    </lineage>
</organism>
<protein>
    <submittedName>
        <fullName evidence="1">Uncharacterized protein</fullName>
    </submittedName>
</protein>